<organism evidence="2 3">
    <name type="scientific">Fonsecaea pedrosoi CBS 271.37</name>
    <dbReference type="NCBI Taxonomy" id="1442368"/>
    <lineage>
        <taxon>Eukaryota</taxon>
        <taxon>Fungi</taxon>
        <taxon>Dikarya</taxon>
        <taxon>Ascomycota</taxon>
        <taxon>Pezizomycotina</taxon>
        <taxon>Eurotiomycetes</taxon>
        <taxon>Chaetothyriomycetidae</taxon>
        <taxon>Chaetothyriales</taxon>
        <taxon>Herpotrichiellaceae</taxon>
        <taxon>Fonsecaea</taxon>
    </lineage>
</organism>
<feature type="compositionally biased region" description="Basic and acidic residues" evidence="1">
    <location>
        <begin position="793"/>
        <end position="802"/>
    </location>
</feature>
<dbReference type="GeneID" id="25304745"/>
<keyword evidence="3" id="KW-1185">Reference proteome</keyword>
<dbReference type="OrthoDB" id="4158554at2759"/>
<feature type="compositionally biased region" description="Polar residues" evidence="1">
    <location>
        <begin position="743"/>
        <end position="757"/>
    </location>
</feature>
<feature type="region of interest" description="Disordered" evidence="1">
    <location>
        <begin position="1"/>
        <end position="66"/>
    </location>
</feature>
<feature type="compositionally biased region" description="Polar residues" evidence="1">
    <location>
        <begin position="281"/>
        <end position="297"/>
    </location>
</feature>
<dbReference type="RefSeq" id="XP_013286036.1">
    <property type="nucleotide sequence ID" value="XM_013430582.1"/>
</dbReference>
<feature type="compositionally biased region" description="Polar residues" evidence="1">
    <location>
        <begin position="776"/>
        <end position="787"/>
    </location>
</feature>
<feature type="compositionally biased region" description="Basic and acidic residues" evidence="1">
    <location>
        <begin position="569"/>
        <end position="587"/>
    </location>
</feature>
<dbReference type="VEuPathDB" id="FungiDB:Z517_05255"/>
<feature type="compositionally biased region" description="Polar residues" evidence="1">
    <location>
        <begin position="647"/>
        <end position="663"/>
    </location>
</feature>
<feature type="compositionally biased region" description="Low complexity" evidence="1">
    <location>
        <begin position="953"/>
        <end position="968"/>
    </location>
</feature>
<feature type="compositionally biased region" description="Basic residues" evidence="1">
    <location>
        <begin position="558"/>
        <end position="568"/>
    </location>
</feature>
<evidence type="ECO:0000256" key="1">
    <source>
        <dbReference type="SAM" id="MobiDB-lite"/>
    </source>
</evidence>
<evidence type="ECO:0000313" key="3">
    <source>
        <dbReference type="Proteomes" id="UP000053029"/>
    </source>
</evidence>
<feature type="compositionally biased region" description="Polar residues" evidence="1">
    <location>
        <begin position="307"/>
        <end position="316"/>
    </location>
</feature>
<name>A0A0D2GMN5_9EURO</name>
<feature type="compositionally biased region" description="Low complexity" evidence="1">
    <location>
        <begin position="924"/>
        <end position="940"/>
    </location>
</feature>
<gene>
    <name evidence="2" type="ORF">Z517_05255</name>
</gene>
<sequence length="983" mass="107813">MESGLKKLWTRRKSKGNDGRQDTGVGSLRKSQSTDHALRSLTTTSRANHARNASTDAQYKPNGSNRVQPALAGVVARPSTSWSRPGTDGSGSLMNAVNLAADAVVKSDQEYPQHADRYPKDQVRPKTPRYVDIFSLSNPSSPKSKPGYNEDVAERNLDLARVALEGTHQYVSSSKFQEEVAARNAYPSLPGSGSIHSSPSVPQNGFNGSQSTIPLKGINSPLNSYSHSPQKSVERPFSRHNHHVHSSIGSHSRHQSDRSWDSQGLLHELPASRHSIEDPRQMQTMTSPTTTLASSSRDPMLAHSPHTVPTSHQSRGSGEFPSPIFPSGALSNYQLSASEVTQVKSNEPFQPHQQGVVTFPDRSTESPSYSHSVRSPSNLSNASSVKRTINLPNRKIMDLTVNDSEVFSEDTPPSNYSSSPVLEHAKVDTTRKVQGATVSGPSTEDGRTDTTPTETTNHSLIEIEQAVVIDSPQSRPPQSEPRSELPRSEYPPRSHFAIGFSPITTIVSASPRASVVLEPPITSDQTGQTQVSPEPIEVQNKQNENRVALHSKQPAQQNKRKPDHHSRHYVKEAERQTSRSNKGDGNRNLDVGEIGKAVEHLVQEPSATASFEPHHDLDPLPSPRAYIHKTPESLNSTGMGDPVRPPSVSTREFANTPGRSMLTSVPEEVEVKSNGHAMPPTELMTETWPGSSNLYIDSDPAKERLRSALGYQSTFDEREYAQKQAEARAALIRLQHSLNENFLTQSTPVPDSPSTRHGSSKHAYSFSDGKPAAPSSIFSQVRHSPTPTDAMGEADRRLEDGRSPTSHHQWTTVSHEREGGKARRKKSTRNTVQTDVGRGKAKEKQRAEADLNGPGPSIINDLESPKHPLHLPPPLRLNGHPIHHNLQYQPPSPGEVSLSNFPIPVSSPRQSIIRPPMTEDTDRQQTPTPTQQHTPQQQLPGSVTGMKERILRRQASQRSQASNSSAYSIPFHMIPDRSSSIRD</sequence>
<feature type="compositionally biased region" description="Low complexity" evidence="1">
    <location>
        <begin position="366"/>
        <end position="377"/>
    </location>
</feature>
<dbReference type="Proteomes" id="UP000053029">
    <property type="component" value="Unassembled WGS sequence"/>
</dbReference>
<feature type="region of interest" description="Disordered" evidence="1">
    <location>
        <begin position="907"/>
        <end position="983"/>
    </location>
</feature>
<proteinExistence type="predicted"/>
<feature type="compositionally biased region" description="Polar residues" evidence="1">
    <location>
        <begin position="39"/>
        <end position="66"/>
    </location>
</feature>
<feature type="region of interest" description="Disordered" evidence="1">
    <location>
        <begin position="743"/>
        <end position="867"/>
    </location>
</feature>
<feature type="region of interest" description="Disordered" evidence="1">
    <location>
        <begin position="406"/>
        <end position="493"/>
    </location>
</feature>
<dbReference type="AlphaFoldDB" id="A0A0D2GMN5"/>
<feature type="compositionally biased region" description="Polar residues" evidence="1">
    <location>
        <begin position="406"/>
        <end position="420"/>
    </location>
</feature>
<feature type="region of interest" description="Disordered" evidence="1">
    <location>
        <begin position="550"/>
        <end position="590"/>
    </location>
</feature>
<feature type="compositionally biased region" description="Basic and acidic residues" evidence="1">
    <location>
        <begin position="481"/>
        <end position="492"/>
    </location>
</feature>
<feature type="compositionally biased region" description="Basic and acidic residues" evidence="1">
    <location>
        <begin position="270"/>
        <end position="280"/>
    </location>
</feature>
<feature type="region of interest" description="Disordered" evidence="1">
    <location>
        <begin position="608"/>
        <end position="691"/>
    </location>
</feature>
<feature type="region of interest" description="Disordered" evidence="1">
    <location>
        <begin position="190"/>
        <end position="325"/>
    </location>
</feature>
<feature type="compositionally biased region" description="Basic and acidic residues" evidence="1">
    <location>
        <begin position="837"/>
        <end position="849"/>
    </location>
</feature>
<reference evidence="2 3" key="1">
    <citation type="submission" date="2015-01" db="EMBL/GenBank/DDBJ databases">
        <title>The Genome Sequence of Fonsecaea pedrosoi CBS 271.37.</title>
        <authorList>
            <consortium name="The Broad Institute Genomics Platform"/>
            <person name="Cuomo C."/>
            <person name="de Hoog S."/>
            <person name="Gorbushina A."/>
            <person name="Stielow B."/>
            <person name="Teixiera M."/>
            <person name="Abouelleil A."/>
            <person name="Chapman S.B."/>
            <person name="Priest M."/>
            <person name="Young S.K."/>
            <person name="Wortman J."/>
            <person name="Nusbaum C."/>
            <person name="Birren B."/>
        </authorList>
    </citation>
    <scope>NUCLEOTIDE SEQUENCE [LARGE SCALE GENOMIC DNA]</scope>
    <source>
        <strain evidence="2 3">CBS 271.37</strain>
    </source>
</reference>
<feature type="compositionally biased region" description="Polar residues" evidence="1">
    <location>
        <begin position="220"/>
        <end position="231"/>
    </location>
</feature>
<accession>A0A0D2GMN5</accession>
<protein>
    <submittedName>
        <fullName evidence="2">Uncharacterized protein</fullName>
    </submittedName>
</protein>
<dbReference type="HOGENOM" id="CLU_012619_0_0_1"/>
<evidence type="ECO:0000313" key="2">
    <source>
        <dbReference type="EMBL" id="KIW82228.1"/>
    </source>
</evidence>
<dbReference type="EMBL" id="KN846971">
    <property type="protein sequence ID" value="KIW82228.1"/>
    <property type="molecule type" value="Genomic_DNA"/>
</dbReference>
<feature type="region of interest" description="Disordered" evidence="1">
    <location>
        <begin position="348"/>
        <end position="386"/>
    </location>
</feature>
<feature type="compositionally biased region" description="Polar residues" evidence="1">
    <location>
        <begin position="194"/>
        <end position="213"/>
    </location>
</feature>
<feature type="compositionally biased region" description="Polar residues" evidence="1">
    <location>
        <begin position="803"/>
        <end position="813"/>
    </location>
</feature>